<dbReference type="InterPro" id="IPR003675">
    <property type="entry name" value="Rce1/LyrA-like_dom"/>
</dbReference>
<feature type="region of interest" description="Disordered" evidence="1">
    <location>
        <begin position="14"/>
        <end position="50"/>
    </location>
</feature>
<dbReference type="PANTHER" id="PTHR43592:SF15">
    <property type="entry name" value="CAAX AMINO TERMINAL PROTEASE FAMILY PROTEIN"/>
    <property type="match status" value="1"/>
</dbReference>
<evidence type="ECO:0000259" key="3">
    <source>
        <dbReference type="Pfam" id="PF02517"/>
    </source>
</evidence>
<organism evidence="4 5">
    <name type="scientific">Nannochloropsis salina CCMP1776</name>
    <dbReference type="NCBI Taxonomy" id="1027361"/>
    <lineage>
        <taxon>Eukaryota</taxon>
        <taxon>Sar</taxon>
        <taxon>Stramenopiles</taxon>
        <taxon>Ochrophyta</taxon>
        <taxon>Eustigmatophyceae</taxon>
        <taxon>Eustigmatales</taxon>
        <taxon>Monodopsidaceae</taxon>
        <taxon>Microchloropsis</taxon>
        <taxon>Microchloropsis salina</taxon>
    </lineage>
</organism>
<reference evidence="4 5" key="1">
    <citation type="submission" date="2019-01" db="EMBL/GenBank/DDBJ databases">
        <title>Nuclear Genome Assembly of the Microalgal Biofuel strain Nannochloropsis salina CCMP1776.</title>
        <authorList>
            <person name="Hovde B."/>
        </authorList>
    </citation>
    <scope>NUCLEOTIDE SEQUENCE [LARGE SCALE GENOMIC DNA]</scope>
    <source>
        <strain evidence="4 5">CCMP1776</strain>
    </source>
</reference>
<evidence type="ECO:0000313" key="5">
    <source>
        <dbReference type="Proteomes" id="UP000355283"/>
    </source>
</evidence>
<keyword evidence="2" id="KW-0812">Transmembrane</keyword>
<feature type="domain" description="CAAX prenyl protease 2/Lysostaphin resistance protein A-like" evidence="3">
    <location>
        <begin position="141"/>
        <end position="230"/>
    </location>
</feature>
<feature type="transmembrane region" description="Helical" evidence="2">
    <location>
        <begin position="196"/>
        <end position="214"/>
    </location>
</feature>
<keyword evidence="2" id="KW-1133">Transmembrane helix</keyword>
<protein>
    <recommendedName>
        <fullName evidence="3">CAAX prenyl protease 2/Lysostaphin resistance protein A-like domain-containing protein</fullName>
    </recommendedName>
</protein>
<dbReference type="Pfam" id="PF02517">
    <property type="entry name" value="Rce1-like"/>
    <property type="match status" value="1"/>
</dbReference>
<gene>
    <name evidence="4" type="ORF">NSK_000651</name>
</gene>
<accession>A0A4D9D9M5</accession>
<keyword evidence="5" id="KW-1185">Reference proteome</keyword>
<dbReference type="OrthoDB" id="192835at2759"/>
<dbReference type="PANTHER" id="PTHR43592">
    <property type="entry name" value="CAAX AMINO TERMINAL PROTEASE"/>
    <property type="match status" value="1"/>
</dbReference>
<feature type="transmembrane region" description="Helical" evidence="2">
    <location>
        <begin position="90"/>
        <end position="112"/>
    </location>
</feature>
<dbReference type="AlphaFoldDB" id="A0A4D9D9M5"/>
<comment type="caution">
    <text evidence="4">The sequence shown here is derived from an EMBL/GenBank/DDBJ whole genome shotgun (WGS) entry which is preliminary data.</text>
</comment>
<evidence type="ECO:0000256" key="2">
    <source>
        <dbReference type="SAM" id="Phobius"/>
    </source>
</evidence>
<proteinExistence type="predicted"/>
<feature type="transmembrane region" description="Helical" evidence="2">
    <location>
        <begin position="138"/>
        <end position="155"/>
    </location>
</feature>
<evidence type="ECO:0000256" key="1">
    <source>
        <dbReference type="SAM" id="MobiDB-lite"/>
    </source>
</evidence>
<name>A0A4D9D9M5_9STRA</name>
<dbReference type="GO" id="GO:0004175">
    <property type="term" value="F:endopeptidase activity"/>
    <property type="evidence" value="ECO:0007669"/>
    <property type="project" value="UniProtKB-ARBA"/>
</dbReference>
<dbReference type="GO" id="GO:0080120">
    <property type="term" value="P:CAAX-box protein maturation"/>
    <property type="evidence" value="ECO:0007669"/>
    <property type="project" value="UniProtKB-ARBA"/>
</dbReference>
<sequence length="252" mass="27163">MRVMVTMERPGFPCQKWQPLFQQKPPDSEAPSPEVTPSDQPSIPPPASPRSPNYKTIAALVAGELLLGLLAFPLGHVFKINPLATAKATSGFGPLAAVSALLTLPALLLHLTSGREIEDMLRESLEGIFGSDTAKKRPAVVIAISVLLSLSAGMGEEVAFRGALQPIFAQATGQPMWGLGISSLIFAALHAATPRYFLLALVLSVYLGCLQLRYCNLWVPILVHTLFDVVGFMQNHFWGHWGRKKGGESRAG</sequence>
<evidence type="ECO:0000313" key="4">
    <source>
        <dbReference type="EMBL" id="TFJ88302.1"/>
    </source>
</evidence>
<dbReference type="Proteomes" id="UP000355283">
    <property type="component" value="Unassembled WGS sequence"/>
</dbReference>
<dbReference type="EMBL" id="SDOX01000002">
    <property type="protein sequence ID" value="TFJ88302.1"/>
    <property type="molecule type" value="Genomic_DNA"/>
</dbReference>
<feature type="transmembrane region" description="Helical" evidence="2">
    <location>
        <begin position="57"/>
        <end position="78"/>
    </location>
</feature>
<keyword evidence="2" id="KW-0472">Membrane</keyword>